<evidence type="ECO:0000313" key="2">
    <source>
        <dbReference type="EMBL" id="MFC0624930.1"/>
    </source>
</evidence>
<feature type="transmembrane region" description="Helical" evidence="1">
    <location>
        <begin position="113"/>
        <end position="132"/>
    </location>
</feature>
<feature type="transmembrane region" description="Helical" evidence="1">
    <location>
        <begin position="16"/>
        <end position="35"/>
    </location>
</feature>
<accession>A0ABV6QJV8</accession>
<feature type="transmembrane region" description="Helical" evidence="1">
    <location>
        <begin position="47"/>
        <end position="69"/>
    </location>
</feature>
<evidence type="ECO:0000256" key="1">
    <source>
        <dbReference type="SAM" id="Phobius"/>
    </source>
</evidence>
<organism evidence="2 3">
    <name type="scientific">Kribbella deserti</name>
    <dbReference type="NCBI Taxonomy" id="1926257"/>
    <lineage>
        <taxon>Bacteria</taxon>
        <taxon>Bacillati</taxon>
        <taxon>Actinomycetota</taxon>
        <taxon>Actinomycetes</taxon>
        <taxon>Propionibacteriales</taxon>
        <taxon>Kribbellaceae</taxon>
        <taxon>Kribbella</taxon>
    </lineage>
</organism>
<keyword evidence="1" id="KW-0812">Transmembrane</keyword>
<dbReference type="RefSeq" id="WP_380046806.1">
    <property type="nucleotide sequence ID" value="NZ_JBHLTC010000014.1"/>
</dbReference>
<gene>
    <name evidence="2" type="ORF">ACFFGN_12705</name>
</gene>
<dbReference type="Proteomes" id="UP001589890">
    <property type="component" value="Unassembled WGS sequence"/>
</dbReference>
<dbReference type="EMBL" id="JBHLTC010000014">
    <property type="protein sequence ID" value="MFC0624930.1"/>
    <property type="molecule type" value="Genomic_DNA"/>
</dbReference>
<feature type="transmembrane region" description="Helical" evidence="1">
    <location>
        <begin position="89"/>
        <end position="107"/>
    </location>
</feature>
<protein>
    <submittedName>
        <fullName evidence="2">Uncharacterized protein</fullName>
    </submittedName>
</protein>
<comment type="caution">
    <text evidence="2">The sequence shown here is derived from an EMBL/GenBank/DDBJ whole genome shotgun (WGS) entry which is preliminary data.</text>
</comment>
<sequence length="139" mass="14298">MAAADQSSQPAQRSTALVYWICVVLTLLVGVFLAADASAGGYGPVAWVGTSIAAVGLLALAGLYVACALGRIRLDTTILAGRFSGKASYLHVAIVCLVLVIGADILIPNREAGSLAVLLPFGIAYWLSHVTAEANQAKD</sequence>
<proteinExistence type="predicted"/>
<reference evidence="2 3" key="1">
    <citation type="submission" date="2024-09" db="EMBL/GenBank/DDBJ databases">
        <authorList>
            <person name="Sun Q."/>
            <person name="Mori K."/>
        </authorList>
    </citation>
    <scope>NUCLEOTIDE SEQUENCE [LARGE SCALE GENOMIC DNA]</scope>
    <source>
        <strain evidence="2 3">CGMCC 1.15906</strain>
    </source>
</reference>
<evidence type="ECO:0000313" key="3">
    <source>
        <dbReference type="Proteomes" id="UP001589890"/>
    </source>
</evidence>
<keyword evidence="1" id="KW-1133">Transmembrane helix</keyword>
<name>A0ABV6QJV8_9ACTN</name>
<keyword evidence="1" id="KW-0472">Membrane</keyword>
<keyword evidence="3" id="KW-1185">Reference proteome</keyword>